<feature type="transmembrane region" description="Helical" evidence="5">
    <location>
        <begin position="19"/>
        <end position="39"/>
    </location>
</feature>
<evidence type="ECO:0000256" key="1">
    <source>
        <dbReference type="ARBA" id="ARBA00004141"/>
    </source>
</evidence>
<name>A0ABS4VKM3_9PSEU</name>
<evidence type="ECO:0000256" key="3">
    <source>
        <dbReference type="ARBA" id="ARBA00022989"/>
    </source>
</evidence>
<evidence type="ECO:0000313" key="6">
    <source>
        <dbReference type="EMBL" id="MBP2364467.1"/>
    </source>
</evidence>
<evidence type="ECO:0000256" key="5">
    <source>
        <dbReference type="SAM" id="Phobius"/>
    </source>
</evidence>
<sequence length="87" mass="9069">MTAALTSDRRSVLVRRIRLLVAITIIYNVIEAVIAIAAGHAASSIALIGFGLDSVIEVRSAAAAVAWSAVARRTARRSGSPWSPPAS</sequence>
<gene>
    <name evidence="6" type="ORF">JOF36_000163</name>
</gene>
<accession>A0ABS4VKM3</accession>
<dbReference type="EMBL" id="JAGINU010000001">
    <property type="protein sequence ID" value="MBP2364467.1"/>
    <property type="molecule type" value="Genomic_DNA"/>
</dbReference>
<reference evidence="6 7" key="1">
    <citation type="submission" date="2021-03" db="EMBL/GenBank/DDBJ databases">
        <title>Sequencing the genomes of 1000 actinobacteria strains.</title>
        <authorList>
            <person name="Klenk H.-P."/>
        </authorList>
    </citation>
    <scope>NUCLEOTIDE SEQUENCE [LARGE SCALE GENOMIC DNA]</scope>
    <source>
        <strain evidence="6 7">DSM 45256</strain>
    </source>
</reference>
<evidence type="ECO:0000256" key="2">
    <source>
        <dbReference type="ARBA" id="ARBA00022692"/>
    </source>
</evidence>
<dbReference type="Proteomes" id="UP001519295">
    <property type="component" value="Unassembled WGS sequence"/>
</dbReference>
<organism evidence="6 7">
    <name type="scientific">Pseudonocardia parietis</name>
    <dbReference type="NCBI Taxonomy" id="570936"/>
    <lineage>
        <taxon>Bacteria</taxon>
        <taxon>Bacillati</taxon>
        <taxon>Actinomycetota</taxon>
        <taxon>Actinomycetes</taxon>
        <taxon>Pseudonocardiales</taxon>
        <taxon>Pseudonocardiaceae</taxon>
        <taxon>Pseudonocardia</taxon>
    </lineage>
</organism>
<keyword evidence="7" id="KW-1185">Reference proteome</keyword>
<dbReference type="SUPFAM" id="SSF161111">
    <property type="entry name" value="Cation efflux protein transmembrane domain-like"/>
    <property type="match status" value="1"/>
</dbReference>
<evidence type="ECO:0000313" key="7">
    <source>
        <dbReference type="Proteomes" id="UP001519295"/>
    </source>
</evidence>
<comment type="subcellular location">
    <subcellularLocation>
        <location evidence="1">Membrane</location>
        <topology evidence="1">Multi-pass membrane protein</topology>
    </subcellularLocation>
</comment>
<keyword evidence="2 5" id="KW-0812">Transmembrane</keyword>
<proteinExistence type="predicted"/>
<protein>
    <submittedName>
        <fullName evidence="6">Divalent metal cation (Fe/Co/Zn/Cd) transporter</fullName>
    </submittedName>
</protein>
<dbReference type="InterPro" id="IPR027469">
    <property type="entry name" value="Cation_efflux_TMD_sf"/>
</dbReference>
<keyword evidence="3 5" id="KW-1133">Transmembrane helix</keyword>
<keyword evidence="4 5" id="KW-0472">Membrane</keyword>
<evidence type="ECO:0000256" key="4">
    <source>
        <dbReference type="ARBA" id="ARBA00023136"/>
    </source>
</evidence>
<comment type="caution">
    <text evidence="6">The sequence shown here is derived from an EMBL/GenBank/DDBJ whole genome shotgun (WGS) entry which is preliminary data.</text>
</comment>